<reference evidence="1 2" key="1">
    <citation type="submission" date="2018-06" db="EMBL/GenBank/DDBJ databases">
        <authorList>
            <consortium name="Pathogen Informatics"/>
            <person name="Doyle S."/>
        </authorList>
    </citation>
    <scope>NUCLEOTIDE SEQUENCE [LARGE SCALE GENOMIC DNA]</scope>
    <source>
        <strain evidence="2">NCTC 10815</strain>
    </source>
</reference>
<protein>
    <submittedName>
        <fullName evidence="1">Domain of uncharacterized function (DUF3284)</fullName>
    </submittedName>
</protein>
<dbReference type="RefSeq" id="WP_003756928.1">
    <property type="nucleotide sequence ID" value="NZ_CABKNG010000001.1"/>
</dbReference>
<dbReference type="Proteomes" id="UP000254879">
    <property type="component" value="Unassembled WGS sequence"/>
</dbReference>
<dbReference type="InterPro" id="IPR021701">
    <property type="entry name" value="DUF3284"/>
</dbReference>
<dbReference type="AlphaFoldDB" id="A0A378MLL0"/>
<evidence type="ECO:0000313" key="2">
    <source>
        <dbReference type="Proteomes" id="UP000254879"/>
    </source>
</evidence>
<name>A0A378MLL0_LISGR</name>
<evidence type="ECO:0000313" key="1">
    <source>
        <dbReference type="EMBL" id="STY44615.1"/>
    </source>
</evidence>
<dbReference type="OrthoDB" id="2361512at2"/>
<gene>
    <name evidence="1" type="ORF">NCTC10815_01964</name>
</gene>
<proteinExistence type="predicted"/>
<sequence>MQVTQKIMVSQKEVFDTLVKSSAYDIEKKIGKKIPIRKLEGYSYTRPMNNGSFAKTTILQVKPNETYQFETKGRLNTHTTTYTIKSISEFTSEVTYDEKIETEKAMNKMNNMIVGLLLGFFRKKRVKNLLKAIEYSIIEDSKKKNGGAANS</sequence>
<organism evidence="1 2">
    <name type="scientific">Listeria grayi</name>
    <name type="common">Listeria murrayi</name>
    <dbReference type="NCBI Taxonomy" id="1641"/>
    <lineage>
        <taxon>Bacteria</taxon>
        <taxon>Bacillati</taxon>
        <taxon>Bacillota</taxon>
        <taxon>Bacilli</taxon>
        <taxon>Bacillales</taxon>
        <taxon>Listeriaceae</taxon>
        <taxon>Listeria</taxon>
    </lineage>
</organism>
<dbReference type="EMBL" id="UGPG01000001">
    <property type="protein sequence ID" value="STY44615.1"/>
    <property type="molecule type" value="Genomic_DNA"/>
</dbReference>
<dbReference type="Pfam" id="PF11687">
    <property type="entry name" value="DUF3284"/>
    <property type="match status" value="1"/>
</dbReference>
<accession>A0A378MLL0</accession>